<organism evidence="1 2">
    <name type="scientific">Carya illinoinensis</name>
    <name type="common">Pecan</name>
    <dbReference type="NCBI Taxonomy" id="32201"/>
    <lineage>
        <taxon>Eukaryota</taxon>
        <taxon>Viridiplantae</taxon>
        <taxon>Streptophyta</taxon>
        <taxon>Embryophyta</taxon>
        <taxon>Tracheophyta</taxon>
        <taxon>Spermatophyta</taxon>
        <taxon>Magnoliopsida</taxon>
        <taxon>eudicotyledons</taxon>
        <taxon>Gunneridae</taxon>
        <taxon>Pentapetalae</taxon>
        <taxon>rosids</taxon>
        <taxon>fabids</taxon>
        <taxon>Fagales</taxon>
        <taxon>Juglandaceae</taxon>
        <taxon>Carya</taxon>
    </lineage>
</organism>
<dbReference type="OrthoDB" id="1937542at2759"/>
<dbReference type="Proteomes" id="UP000811246">
    <property type="component" value="Chromosome 16"/>
</dbReference>
<accession>A0A922A4U5</accession>
<evidence type="ECO:0000313" key="2">
    <source>
        <dbReference type="Proteomes" id="UP000811246"/>
    </source>
</evidence>
<dbReference type="EMBL" id="CM031840">
    <property type="protein sequence ID" value="KAG6671358.1"/>
    <property type="molecule type" value="Genomic_DNA"/>
</dbReference>
<reference evidence="1" key="1">
    <citation type="submission" date="2021-01" db="EMBL/GenBank/DDBJ databases">
        <authorList>
            <person name="Lovell J.T."/>
            <person name="Bentley N."/>
            <person name="Bhattarai G."/>
            <person name="Jenkins J.W."/>
            <person name="Sreedasyam A."/>
            <person name="Alarcon Y."/>
            <person name="Bock C."/>
            <person name="Boston L."/>
            <person name="Carlson J."/>
            <person name="Cervantes K."/>
            <person name="Clermont K."/>
            <person name="Krom N."/>
            <person name="Kubenka K."/>
            <person name="Mamidi S."/>
            <person name="Mattison C."/>
            <person name="Monteros M."/>
            <person name="Pisani C."/>
            <person name="Plott C."/>
            <person name="Rajasekar S."/>
            <person name="Rhein H.S."/>
            <person name="Rohla C."/>
            <person name="Song M."/>
            <person name="Hilaire R.S."/>
            <person name="Shu S."/>
            <person name="Wells L."/>
            <person name="Wang X."/>
            <person name="Webber J."/>
            <person name="Heerema R.J."/>
            <person name="Klein P."/>
            <person name="Conner P."/>
            <person name="Grauke L."/>
            <person name="Grimwood J."/>
            <person name="Schmutz J."/>
            <person name="Randall J.J."/>
        </authorList>
    </citation>
    <scope>NUCLEOTIDE SEQUENCE</scope>
    <source>
        <tissue evidence="1">Leaf</tissue>
    </source>
</reference>
<evidence type="ECO:0000313" key="1">
    <source>
        <dbReference type="EMBL" id="KAG6671358.1"/>
    </source>
</evidence>
<evidence type="ECO:0008006" key="3">
    <source>
        <dbReference type="Google" id="ProtNLM"/>
    </source>
</evidence>
<sequence length="128" mass="15337">MVDWCYMCKKTGESVDHLLLHCEVARGLWDEIFQRIDIPWVMPLRVVDLLGCWRKVQGCHQVATVWKMIPLCIMWCLWLERNARCFEDKERTREELKNFFLHTLLSWFSAIVLNGDNAYEFLSLIQRS</sequence>
<dbReference type="AlphaFoldDB" id="A0A922A4U5"/>
<proteinExistence type="predicted"/>
<comment type="caution">
    <text evidence="1">The sequence shown here is derived from an EMBL/GenBank/DDBJ whole genome shotgun (WGS) entry which is preliminary data.</text>
</comment>
<name>A0A922A4U5_CARIL</name>
<protein>
    <recommendedName>
        <fullName evidence="3">Reverse transcriptase zinc-binding domain-containing protein</fullName>
    </recommendedName>
</protein>
<gene>
    <name evidence="1" type="ORF">I3842_16G000600</name>
</gene>